<feature type="region of interest" description="Disordered" evidence="11">
    <location>
        <begin position="1021"/>
        <end position="1077"/>
    </location>
</feature>
<evidence type="ECO:0000259" key="12">
    <source>
        <dbReference type="PROSITE" id="PS51511"/>
    </source>
</evidence>
<keyword evidence="2" id="KW-0813">Transport</keyword>
<proteinExistence type="predicted"/>
<feature type="coiled-coil region" evidence="10">
    <location>
        <begin position="340"/>
        <end position="415"/>
    </location>
</feature>
<dbReference type="FunFam" id="1.10.287.1490:FF:000013">
    <property type="entry name" value="ELKS/RAB6-interacting/CAST family member 2"/>
    <property type="match status" value="1"/>
</dbReference>
<dbReference type="GO" id="GO:0048788">
    <property type="term" value="C:cytoskeleton of presynaptic active zone"/>
    <property type="evidence" value="ECO:0007669"/>
    <property type="project" value="TreeGrafter"/>
</dbReference>
<dbReference type="PROSITE" id="PS51511">
    <property type="entry name" value="FIP_RBD"/>
    <property type="match status" value="1"/>
</dbReference>
<evidence type="ECO:0000313" key="14">
    <source>
        <dbReference type="Proteomes" id="UP001230051"/>
    </source>
</evidence>
<protein>
    <submittedName>
        <fullName evidence="13">ERC protein 2-like isoform X2</fullName>
    </submittedName>
</protein>
<feature type="region of interest" description="Disordered" evidence="11">
    <location>
        <begin position="835"/>
        <end position="870"/>
    </location>
</feature>
<evidence type="ECO:0000256" key="4">
    <source>
        <dbReference type="ARBA" id="ARBA00022553"/>
    </source>
</evidence>
<feature type="coiled-coil region" evidence="10">
    <location>
        <begin position="147"/>
        <end position="174"/>
    </location>
</feature>
<feature type="domain" description="FIP-RBD" evidence="12">
    <location>
        <begin position="1117"/>
        <end position="1179"/>
    </location>
</feature>
<gene>
    <name evidence="13" type="primary">ERC2</name>
    <name evidence="13" type="ORF">AOXY_G23634</name>
</gene>
<dbReference type="InterPro" id="IPR019323">
    <property type="entry name" value="ELKS/CAST"/>
</dbReference>
<dbReference type="EMBL" id="JAGXEW010000024">
    <property type="protein sequence ID" value="KAK1158626.1"/>
    <property type="molecule type" value="Genomic_DNA"/>
</dbReference>
<evidence type="ECO:0000256" key="9">
    <source>
        <dbReference type="ARBA" id="ARBA00034106"/>
    </source>
</evidence>
<feature type="compositionally biased region" description="Gly residues" evidence="11">
    <location>
        <begin position="34"/>
        <end position="44"/>
    </location>
</feature>
<feature type="compositionally biased region" description="Basic residues" evidence="11">
    <location>
        <begin position="1026"/>
        <end position="1073"/>
    </location>
</feature>
<evidence type="ECO:0000256" key="2">
    <source>
        <dbReference type="ARBA" id="ARBA00022448"/>
    </source>
</evidence>
<dbReference type="Gene3D" id="1.10.287.1490">
    <property type="match status" value="1"/>
</dbReference>
<keyword evidence="7" id="KW-0206">Cytoskeleton</keyword>
<accession>A0AAD8FYL5</accession>
<keyword evidence="4" id="KW-0597">Phosphoprotein</keyword>
<feature type="coiled-coil region" evidence="10">
    <location>
        <begin position="233"/>
        <end position="284"/>
    </location>
</feature>
<dbReference type="GO" id="GO:0048167">
    <property type="term" value="P:regulation of synaptic plasticity"/>
    <property type="evidence" value="ECO:0007669"/>
    <property type="project" value="TreeGrafter"/>
</dbReference>
<keyword evidence="14" id="KW-1185">Reference proteome</keyword>
<dbReference type="GO" id="GO:0007274">
    <property type="term" value="P:neuromuscular synaptic transmission"/>
    <property type="evidence" value="ECO:0007669"/>
    <property type="project" value="TreeGrafter"/>
</dbReference>
<feature type="compositionally biased region" description="Low complexity" evidence="11">
    <location>
        <begin position="14"/>
        <end position="25"/>
    </location>
</feature>
<evidence type="ECO:0000313" key="13">
    <source>
        <dbReference type="EMBL" id="KAK1158626.1"/>
    </source>
</evidence>
<evidence type="ECO:0000256" key="11">
    <source>
        <dbReference type="SAM" id="MobiDB-lite"/>
    </source>
</evidence>
<feature type="coiled-coil region" evidence="10">
    <location>
        <begin position="510"/>
        <end position="702"/>
    </location>
</feature>
<keyword evidence="5" id="KW-0770">Synapse</keyword>
<evidence type="ECO:0000256" key="1">
    <source>
        <dbReference type="ARBA" id="ARBA00004245"/>
    </source>
</evidence>
<dbReference type="Proteomes" id="UP001230051">
    <property type="component" value="Unassembled WGS sequence"/>
</dbReference>
<dbReference type="Pfam" id="PF10174">
    <property type="entry name" value="Cast"/>
    <property type="match status" value="1"/>
</dbReference>
<sequence>MYGSARTVGHLEGSPSRSPRLPRSPRLGHRRTNSGGGGGAGGAGKTLSMENIQSLNAAYATSGPMYLSDHEGVATTTFPKGTMTIGRATSRATYGGRVTAMGSSPNIASAGLPHADILSYGDHGTLTSAGLHHQVPSSLRQVRDNTMLDMHSQLKDLHRENELLRKELDLKDGKLGSSMNSIKTFWSPELKKERVLRKEEAARMSVLKEQMRVSHEENQPLDPRRTKHLHVTIQALQDELRTQRDLNHLLQQESGSRIADHFTIELTEENFRRLQAEHDRQAKELFLLRKTLEEMELRIETQKQTLNARDESIKKLLEMLQSKGLPSRSMEDDNERIRRMGEAESQVNHLEVILDQKEKENIHLREELHRRTTVQPEPAKMKALQTVIEMKDTKIASLERNLRDLEDEIQMLKTNGLLNTEDREEEIKQMEVYKNHSKFMKNKVRYQSSLWEHFSKNTSILLNLLVSIIQSCRLSISAALLGIEILTILKTFAKQRPRNMLLVDALRLRLEEKESFLNKKTKQLQDLTEEKCTLAGEIRDMKDMLEVKERKINVLQKKIENLQEQLRDKDKQLTNLKDRVKSLQTDSSNTDTALATLEEALSEKERIIERLKEQRERDDRERLEETESYKKENKDLKEKVNALQAELTEKEAGLIDLKEHASSLASSGLKKDSKLKSLEIAIEQKKEECSKLETQLKKQAEQLFNQMYKPMPIRNDGKSAAHEAELVARINPEFAEKVKHLEKEVAYYKEESGKSQAEVERLLEILKEVESEKSDKDKKIAELEGGRAHSEQHLSVSPAPQQIGGLMWDFLGNPVPRQVKDQNKKVANLKHNQQVEKKKNAQLLDDARKREDSLTDNSQQLQDSMRERSDRVDELEKALRESVHITAERELVLAKEEAARSAAEKQLEELMMTLEKTRQELDSTKMRLSSTQQSLSEKDGHLTNLRLERRKQLEEILEMKQEALLAAISEKDANIALLELSSSKKKKTQEEVMALKREKDRLVHQLKQQTQNRMKLMADSYDDDHHHHHPPQQHPQHHPQQHQHPQQHHPHPHPHPQHHPQHRSPARPPHANHRPSPDQMIQSLLEKHSHGMKLKLYIDHLTTLCLERDPQFREGLPPLPAAEEEDDECLWEERARSLTTEQLTEDLEKEEKKNAALQDCTDSLLQRIADVYPDILEQVIKTLEEEC</sequence>
<dbReference type="Pfam" id="PF09457">
    <property type="entry name" value="RBD-FIP"/>
    <property type="match status" value="1"/>
</dbReference>
<keyword evidence="8" id="KW-0966">Cell projection</keyword>
<feature type="compositionally biased region" description="Basic and acidic residues" evidence="11">
    <location>
        <begin position="835"/>
        <end position="853"/>
    </location>
</feature>
<feature type="coiled-coil region" evidence="10">
    <location>
        <begin position="759"/>
        <end position="786"/>
    </location>
</feature>
<dbReference type="GO" id="GO:0098882">
    <property type="term" value="F:structural constituent of presynaptic active zone"/>
    <property type="evidence" value="ECO:0007669"/>
    <property type="project" value="TreeGrafter"/>
</dbReference>
<dbReference type="GO" id="GO:0030424">
    <property type="term" value="C:axon"/>
    <property type="evidence" value="ECO:0007669"/>
    <property type="project" value="UniProtKB-SubCell"/>
</dbReference>
<evidence type="ECO:0000256" key="3">
    <source>
        <dbReference type="ARBA" id="ARBA00022490"/>
    </source>
</evidence>
<dbReference type="AlphaFoldDB" id="A0AAD8FYL5"/>
<keyword evidence="3" id="KW-0963">Cytoplasm</keyword>
<name>A0AAD8FYL5_ACIOX</name>
<evidence type="ECO:0000256" key="10">
    <source>
        <dbReference type="SAM" id="Coils"/>
    </source>
</evidence>
<evidence type="ECO:0000256" key="6">
    <source>
        <dbReference type="ARBA" id="ARBA00023054"/>
    </source>
</evidence>
<evidence type="ECO:0000256" key="5">
    <source>
        <dbReference type="ARBA" id="ARBA00023018"/>
    </source>
</evidence>
<evidence type="ECO:0000256" key="7">
    <source>
        <dbReference type="ARBA" id="ARBA00023212"/>
    </source>
</evidence>
<evidence type="ECO:0000256" key="8">
    <source>
        <dbReference type="ARBA" id="ARBA00023273"/>
    </source>
</evidence>
<organism evidence="13 14">
    <name type="scientific">Acipenser oxyrinchus oxyrinchus</name>
    <dbReference type="NCBI Taxonomy" id="40147"/>
    <lineage>
        <taxon>Eukaryota</taxon>
        <taxon>Metazoa</taxon>
        <taxon>Chordata</taxon>
        <taxon>Craniata</taxon>
        <taxon>Vertebrata</taxon>
        <taxon>Euteleostomi</taxon>
        <taxon>Actinopterygii</taxon>
        <taxon>Chondrostei</taxon>
        <taxon>Acipenseriformes</taxon>
        <taxon>Acipenseridae</taxon>
        <taxon>Acipenser</taxon>
    </lineage>
</organism>
<reference evidence="13" key="1">
    <citation type="submission" date="2022-02" db="EMBL/GenBank/DDBJ databases">
        <title>Atlantic sturgeon de novo genome assembly.</title>
        <authorList>
            <person name="Stock M."/>
            <person name="Klopp C."/>
            <person name="Guiguen Y."/>
            <person name="Cabau C."/>
            <person name="Parinello H."/>
            <person name="Santidrian Yebra-Pimentel E."/>
            <person name="Kuhl H."/>
            <person name="Dirks R.P."/>
            <person name="Guessner J."/>
            <person name="Wuertz S."/>
            <person name="Du K."/>
            <person name="Schartl M."/>
        </authorList>
    </citation>
    <scope>NUCLEOTIDE SEQUENCE</scope>
    <source>
        <strain evidence="13">STURGEONOMICS-FGT-2020</strain>
        <tissue evidence="13">Whole blood</tissue>
    </source>
</reference>
<keyword evidence="6 10" id="KW-0175">Coiled coil</keyword>
<dbReference type="PANTHER" id="PTHR18861">
    <property type="entry name" value="ELKS/RAB6-INTERACTING/CAST PROTEIN"/>
    <property type="match status" value="1"/>
</dbReference>
<dbReference type="SUPFAM" id="SSF144270">
    <property type="entry name" value="Eferin C-derminal domain-like"/>
    <property type="match status" value="1"/>
</dbReference>
<comment type="subcellular location">
    <subcellularLocation>
        <location evidence="1">Cytoplasm</location>
        <location evidence="1">Cytoskeleton</location>
    </subcellularLocation>
    <subcellularLocation>
        <location evidence="9">Presynapse</location>
    </subcellularLocation>
</comment>
<dbReference type="PANTHER" id="PTHR18861:SF3">
    <property type="entry name" value="ERC PROTEIN 2"/>
    <property type="match status" value="1"/>
</dbReference>
<dbReference type="Gene3D" id="1.20.5.2440">
    <property type="match status" value="1"/>
</dbReference>
<feature type="region of interest" description="Disordered" evidence="11">
    <location>
        <begin position="1"/>
        <end position="46"/>
    </location>
</feature>
<dbReference type="InterPro" id="IPR037245">
    <property type="entry name" value="FIP-RBD_C_sf"/>
</dbReference>
<comment type="caution">
    <text evidence="13">The sequence shown here is derived from an EMBL/GenBank/DDBJ whole genome shotgun (WGS) entry which is preliminary data.</text>
</comment>
<dbReference type="InterPro" id="IPR019018">
    <property type="entry name" value="Rab-bd_FIP-RBD"/>
</dbReference>